<dbReference type="InterPro" id="IPR018873">
    <property type="entry name" value="KilA-N_DNA-bd_domain"/>
</dbReference>
<sequence length="195" mass="21849">MSLPAALLPLESITQRIISLRGQRVIVDADLATLYDVPTKRFNEAVKRNLAKFPDDFMFVLTEDEFAALRSQSATSNPGRGGRRYLPRVFTEHGALMAATLLNSPRAIEVSVYVVRAFVRLRELAATHADLAKRLADLEQKTEALAIKHEGFSRNTRVQLKQVFDALRELMTPPEPPKRPIGFVAPEDKKAKGKR</sequence>
<keyword evidence="5" id="KW-1185">Reference proteome</keyword>
<dbReference type="RefSeq" id="WP_192031613.1">
    <property type="nucleotide sequence ID" value="NZ_JACYTR010000094.1"/>
</dbReference>
<gene>
    <name evidence="4" type="ORF">IFO71_20810</name>
</gene>
<evidence type="ECO:0000313" key="5">
    <source>
        <dbReference type="Proteomes" id="UP000613768"/>
    </source>
</evidence>
<dbReference type="Proteomes" id="UP000613768">
    <property type="component" value="Unassembled WGS sequence"/>
</dbReference>
<accession>A0AAW3ZQ07</accession>
<dbReference type="AlphaFoldDB" id="A0AAW3ZQ07"/>
<dbReference type="EMBL" id="JACYTR010000094">
    <property type="protein sequence ID" value="MBD8528196.1"/>
    <property type="molecule type" value="Genomic_DNA"/>
</dbReference>
<feature type="domain" description="KilA-N DNA-binding" evidence="3">
    <location>
        <begin position="16"/>
        <end position="100"/>
    </location>
</feature>
<feature type="coiled-coil region" evidence="1">
    <location>
        <begin position="121"/>
        <end position="148"/>
    </location>
</feature>
<evidence type="ECO:0000256" key="1">
    <source>
        <dbReference type="SAM" id="Coils"/>
    </source>
</evidence>
<comment type="caution">
    <text evidence="4">The sequence shown here is derived from an EMBL/GenBank/DDBJ whole genome shotgun (WGS) entry which is preliminary data.</text>
</comment>
<feature type="region of interest" description="Disordered" evidence="2">
    <location>
        <begin position="171"/>
        <end position="195"/>
    </location>
</feature>
<name>A0AAW3ZQ07_9GAMM</name>
<proteinExistence type="predicted"/>
<organism evidence="4 5">
    <name type="scientific">Pseudomarimonas arenosa</name>
    <dbReference type="NCBI Taxonomy" id="2774145"/>
    <lineage>
        <taxon>Bacteria</taxon>
        <taxon>Pseudomonadati</taxon>
        <taxon>Pseudomonadota</taxon>
        <taxon>Gammaproteobacteria</taxon>
        <taxon>Lysobacterales</taxon>
        <taxon>Lysobacteraceae</taxon>
        <taxon>Pseudomarimonas</taxon>
    </lineage>
</organism>
<evidence type="ECO:0000256" key="2">
    <source>
        <dbReference type="SAM" id="MobiDB-lite"/>
    </source>
</evidence>
<protein>
    <submittedName>
        <fullName evidence="4">ORF6N domain-containing protein</fullName>
    </submittedName>
</protein>
<keyword evidence="1" id="KW-0175">Coiled coil</keyword>
<evidence type="ECO:0000259" key="3">
    <source>
        <dbReference type="Pfam" id="PF10543"/>
    </source>
</evidence>
<reference evidence="4 5" key="1">
    <citation type="submission" date="2020-09" db="EMBL/GenBank/DDBJ databases">
        <title>Pseudoxanthomonas sp. CAU 1598 isolated from sand of Yaerae Beach.</title>
        <authorList>
            <person name="Kim W."/>
        </authorList>
    </citation>
    <scope>NUCLEOTIDE SEQUENCE [LARGE SCALE GENOMIC DNA]</scope>
    <source>
        <strain evidence="4 5">CAU 1598</strain>
    </source>
</reference>
<evidence type="ECO:0000313" key="4">
    <source>
        <dbReference type="EMBL" id="MBD8528196.1"/>
    </source>
</evidence>
<dbReference type="Pfam" id="PF10543">
    <property type="entry name" value="ORF6N"/>
    <property type="match status" value="1"/>
</dbReference>
<feature type="compositionally biased region" description="Basic and acidic residues" evidence="2">
    <location>
        <begin position="186"/>
        <end position="195"/>
    </location>
</feature>